<dbReference type="OMA" id="KVKLWHV"/>
<comment type="caution">
    <text evidence="4">The sequence shown here is derived from an EMBL/GenBank/DDBJ whole genome shotgun (WGS) entry which is preliminary data.</text>
</comment>
<dbReference type="InterPro" id="IPR019775">
    <property type="entry name" value="WD40_repeat_CS"/>
</dbReference>
<dbReference type="AlphaFoldDB" id="A0A8T2R2N0"/>
<dbReference type="OrthoDB" id="529961at2759"/>
<keyword evidence="5" id="KW-1185">Reference proteome</keyword>
<proteinExistence type="predicted"/>
<evidence type="ECO:0000256" key="2">
    <source>
        <dbReference type="ARBA" id="ARBA00022737"/>
    </source>
</evidence>
<evidence type="ECO:0000313" key="5">
    <source>
        <dbReference type="Proteomes" id="UP000825935"/>
    </source>
</evidence>
<dbReference type="PANTHER" id="PTHR47822">
    <property type="entry name" value="CARBOHYDRATE BINDING DOMAIN CONTAINING PROTEIN"/>
    <property type="match status" value="1"/>
</dbReference>
<evidence type="ECO:0000313" key="4">
    <source>
        <dbReference type="EMBL" id="KAH7289988.1"/>
    </source>
</evidence>
<dbReference type="InterPro" id="IPR001680">
    <property type="entry name" value="WD40_rpt"/>
</dbReference>
<dbReference type="PROSITE" id="PS50082">
    <property type="entry name" value="WD_REPEATS_2"/>
    <property type="match status" value="1"/>
</dbReference>
<dbReference type="SUPFAM" id="SSF50978">
    <property type="entry name" value="WD40 repeat-like"/>
    <property type="match status" value="1"/>
</dbReference>
<dbReference type="PANTHER" id="PTHR47822:SF2">
    <property type="entry name" value="F-BOX AND WD-40 DOMAIN PROTEIN 7"/>
    <property type="match status" value="1"/>
</dbReference>
<dbReference type="Pfam" id="PF00400">
    <property type="entry name" value="WD40"/>
    <property type="match status" value="3"/>
</dbReference>
<dbReference type="Proteomes" id="UP000825935">
    <property type="component" value="Chromosome 30"/>
</dbReference>
<accession>A0A8T2R2N0</accession>
<feature type="repeat" description="WD" evidence="3">
    <location>
        <begin position="163"/>
        <end position="205"/>
    </location>
</feature>
<protein>
    <submittedName>
        <fullName evidence="4">Uncharacterized protein</fullName>
    </submittedName>
</protein>
<dbReference type="PROSITE" id="PS00678">
    <property type="entry name" value="WD_REPEATS_1"/>
    <property type="match status" value="1"/>
</dbReference>
<dbReference type="InterPro" id="IPR036322">
    <property type="entry name" value="WD40_repeat_dom_sf"/>
</dbReference>
<reference evidence="4" key="1">
    <citation type="submission" date="2021-08" db="EMBL/GenBank/DDBJ databases">
        <title>WGS assembly of Ceratopteris richardii.</title>
        <authorList>
            <person name="Marchant D.B."/>
            <person name="Chen G."/>
            <person name="Jenkins J."/>
            <person name="Shu S."/>
            <person name="Leebens-Mack J."/>
            <person name="Grimwood J."/>
            <person name="Schmutz J."/>
            <person name="Soltis P."/>
            <person name="Soltis D."/>
            <person name="Chen Z.-H."/>
        </authorList>
    </citation>
    <scope>NUCLEOTIDE SEQUENCE</scope>
    <source>
        <strain evidence="4">Whitten #5841</strain>
        <tissue evidence="4">Leaf</tissue>
    </source>
</reference>
<sequence length="338" mass="37022">MPILDGSVSGLVSFKPSVNISIDGHEATSSCFSEDGRWLAVSHTSGIIQIYRVADGGLSFTLKKQSSQKYPCLSMCFRPTEGLFSTKNVLISVDVGGCIHHWHASSGKLISTIQEPGNEIFSVAHQDTGVLFATAGLDTKVRIYDGLTRKMSLVLDEGDGSSTTGHTNRIFALKWNLNDTDVIMSGGWDKTLQVWDLRIGKSVRSIYGPFLCGSSLDFDMNNERILTGSWRTSEQLQEWDYGTGALIRTILWPQGMDYDKLCKIYSACYGRGMAQELIAAGGNIPNQVSLFHWESGQLVGGLQQLEKGVVSVSFNNAGTHMSVVSPDQVYIVEFQEAK</sequence>
<evidence type="ECO:0000256" key="1">
    <source>
        <dbReference type="ARBA" id="ARBA00022574"/>
    </source>
</evidence>
<gene>
    <name evidence="4" type="ORF">KP509_30G027100</name>
</gene>
<keyword evidence="1 3" id="KW-0853">WD repeat</keyword>
<dbReference type="EMBL" id="CM035435">
    <property type="protein sequence ID" value="KAH7289988.1"/>
    <property type="molecule type" value="Genomic_DNA"/>
</dbReference>
<evidence type="ECO:0000256" key="3">
    <source>
        <dbReference type="PROSITE-ProRule" id="PRU00221"/>
    </source>
</evidence>
<name>A0A8T2R2N0_CERRI</name>
<keyword evidence="2" id="KW-0677">Repeat</keyword>
<dbReference type="Gene3D" id="2.130.10.10">
    <property type="entry name" value="YVTN repeat-like/Quinoprotein amine dehydrogenase"/>
    <property type="match status" value="1"/>
</dbReference>
<dbReference type="SMART" id="SM00320">
    <property type="entry name" value="WD40"/>
    <property type="match status" value="6"/>
</dbReference>
<dbReference type="InterPro" id="IPR015943">
    <property type="entry name" value="WD40/YVTN_repeat-like_dom_sf"/>
</dbReference>
<organism evidence="4 5">
    <name type="scientific">Ceratopteris richardii</name>
    <name type="common">Triangle waterfern</name>
    <dbReference type="NCBI Taxonomy" id="49495"/>
    <lineage>
        <taxon>Eukaryota</taxon>
        <taxon>Viridiplantae</taxon>
        <taxon>Streptophyta</taxon>
        <taxon>Embryophyta</taxon>
        <taxon>Tracheophyta</taxon>
        <taxon>Polypodiopsida</taxon>
        <taxon>Polypodiidae</taxon>
        <taxon>Polypodiales</taxon>
        <taxon>Pteridineae</taxon>
        <taxon>Pteridaceae</taxon>
        <taxon>Parkerioideae</taxon>
        <taxon>Ceratopteris</taxon>
    </lineage>
</organism>
<dbReference type="PROSITE" id="PS50294">
    <property type="entry name" value="WD_REPEATS_REGION"/>
    <property type="match status" value="1"/>
</dbReference>